<feature type="compositionally biased region" description="Basic and acidic residues" evidence="1">
    <location>
        <begin position="281"/>
        <end position="300"/>
    </location>
</feature>
<reference evidence="3 4" key="1">
    <citation type="submission" date="2014-04" db="EMBL/GenBank/DDBJ databases">
        <authorList>
            <consortium name="DOE Joint Genome Institute"/>
            <person name="Kuo A."/>
            <person name="Kohler A."/>
            <person name="Nagy L.G."/>
            <person name="Floudas D."/>
            <person name="Copeland A."/>
            <person name="Barry K.W."/>
            <person name="Cichocki N."/>
            <person name="Veneault-Fourrey C."/>
            <person name="LaButti K."/>
            <person name="Lindquist E.A."/>
            <person name="Lipzen A."/>
            <person name="Lundell T."/>
            <person name="Morin E."/>
            <person name="Murat C."/>
            <person name="Sun H."/>
            <person name="Tunlid A."/>
            <person name="Henrissat B."/>
            <person name="Grigoriev I.V."/>
            <person name="Hibbett D.S."/>
            <person name="Martin F."/>
            <person name="Nordberg H.P."/>
            <person name="Cantor M.N."/>
            <person name="Hua S.X."/>
        </authorList>
    </citation>
    <scope>NUCLEOTIDE SEQUENCE [LARGE SCALE GENOMIC DNA]</scope>
    <source>
        <strain evidence="3 4">LaAM-08-1</strain>
    </source>
</reference>
<evidence type="ECO:0000256" key="1">
    <source>
        <dbReference type="SAM" id="MobiDB-lite"/>
    </source>
</evidence>
<feature type="compositionally biased region" description="Basic and acidic residues" evidence="1">
    <location>
        <begin position="255"/>
        <end position="269"/>
    </location>
</feature>
<gene>
    <name evidence="3" type="ORF">K443DRAFT_676189</name>
</gene>
<keyword evidence="4" id="KW-1185">Reference proteome</keyword>
<feature type="domain" description="DUF3752" evidence="2">
    <location>
        <begin position="178"/>
        <end position="328"/>
    </location>
</feature>
<dbReference type="Pfam" id="PF12572">
    <property type="entry name" value="DUF3752"/>
    <property type="match status" value="1"/>
</dbReference>
<dbReference type="EMBL" id="KN838572">
    <property type="protein sequence ID" value="KIK04226.1"/>
    <property type="molecule type" value="Genomic_DNA"/>
</dbReference>
<name>A0A0C9XGY3_9AGAR</name>
<feature type="compositionally biased region" description="Acidic residues" evidence="1">
    <location>
        <begin position="66"/>
        <end position="77"/>
    </location>
</feature>
<dbReference type="PANTHER" id="PTHR46370">
    <property type="entry name" value="GPALPP MOTIFS-CONTAINING PROTEIN 1"/>
    <property type="match status" value="1"/>
</dbReference>
<dbReference type="InterPro" id="IPR046331">
    <property type="entry name" value="GPAM1-like"/>
</dbReference>
<proteinExistence type="predicted"/>
<dbReference type="Proteomes" id="UP000054477">
    <property type="component" value="Unassembled WGS sequence"/>
</dbReference>
<feature type="compositionally biased region" description="Basic and acidic residues" evidence="1">
    <location>
        <begin position="145"/>
        <end position="174"/>
    </location>
</feature>
<evidence type="ECO:0000313" key="3">
    <source>
        <dbReference type="EMBL" id="KIK04226.1"/>
    </source>
</evidence>
<dbReference type="HOGENOM" id="CLU_067132_0_1_1"/>
<dbReference type="OrthoDB" id="73491at2759"/>
<feature type="compositionally biased region" description="Basic and acidic residues" evidence="1">
    <location>
        <begin position="218"/>
        <end position="231"/>
    </location>
</feature>
<sequence>MSAIGPELPPHLQSQTMSHSDDDDNEGDLVGPQIPTHLLNPPSTSKDPSVTVGPIIPLEFLKESANGEEEEYQDDYMPELPPDLVQSRIAGPSAPGPSRRQVGPSLPSYAPTYDTRSYAEEEEDDDDDFGPKPLPAGMQHQQTDAVKEFMEKEEKRRKHLEELSKPKELQRDEWMLVPPSSSDLLGKLDPTKLKGRQFSRSTAPASGKPDNSLWTETPAERQQRLADEVSGKKRRAVETQPVDDDPDGSKKRRRRDEELIRKGVEDHTQKMRGPSLIEQHSSVKKDEEKKDSGIWDHSRDMGLGGRLMDDDKRNKLIRESRGLGDRFGSGKSGGFL</sequence>
<feature type="region of interest" description="Disordered" evidence="1">
    <location>
        <begin position="1"/>
        <end position="308"/>
    </location>
</feature>
<organism evidence="3 4">
    <name type="scientific">Laccaria amethystina LaAM-08-1</name>
    <dbReference type="NCBI Taxonomy" id="1095629"/>
    <lineage>
        <taxon>Eukaryota</taxon>
        <taxon>Fungi</taxon>
        <taxon>Dikarya</taxon>
        <taxon>Basidiomycota</taxon>
        <taxon>Agaricomycotina</taxon>
        <taxon>Agaricomycetes</taxon>
        <taxon>Agaricomycetidae</taxon>
        <taxon>Agaricales</taxon>
        <taxon>Agaricineae</taxon>
        <taxon>Hydnangiaceae</taxon>
        <taxon>Laccaria</taxon>
    </lineage>
</organism>
<accession>A0A0C9XGY3</accession>
<reference evidence="4" key="2">
    <citation type="submission" date="2015-01" db="EMBL/GenBank/DDBJ databases">
        <title>Evolutionary Origins and Diversification of the Mycorrhizal Mutualists.</title>
        <authorList>
            <consortium name="DOE Joint Genome Institute"/>
            <consortium name="Mycorrhizal Genomics Consortium"/>
            <person name="Kohler A."/>
            <person name="Kuo A."/>
            <person name="Nagy L.G."/>
            <person name="Floudas D."/>
            <person name="Copeland A."/>
            <person name="Barry K.W."/>
            <person name="Cichocki N."/>
            <person name="Veneault-Fourrey C."/>
            <person name="LaButti K."/>
            <person name="Lindquist E.A."/>
            <person name="Lipzen A."/>
            <person name="Lundell T."/>
            <person name="Morin E."/>
            <person name="Murat C."/>
            <person name="Riley R."/>
            <person name="Ohm R."/>
            <person name="Sun H."/>
            <person name="Tunlid A."/>
            <person name="Henrissat B."/>
            <person name="Grigoriev I.V."/>
            <person name="Hibbett D.S."/>
            <person name="Martin F."/>
        </authorList>
    </citation>
    <scope>NUCLEOTIDE SEQUENCE [LARGE SCALE GENOMIC DNA]</scope>
    <source>
        <strain evidence="4">LaAM-08-1</strain>
    </source>
</reference>
<evidence type="ECO:0000313" key="4">
    <source>
        <dbReference type="Proteomes" id="UP000054477"/>
    </source>
</evidence>
<evidence type="ECO:0000259" key="2">
    <source>
        <dbReference type="Pfam" id="PF12572"/>
    </source>
</evidence>
<protein>
    <recommendedName>
        <fullName evidence="2">DUF3752 domain-containing protein</fullName>
    </recommendedName>
</protein>
<dbReference type="InterPro" id="IPR022226">
    <property type="entry name" value="DUF3752"/>
</dbReference>
<dbReference type="AlphaFoldDB" id="A0A0C9XGY3"/>
<dbReference type="PANTHER" id="PTHR46370:SF1">
    <property type="entry name" value="GPALPP MOTIFS-CONTAINING PROTEIN 1"/>
    <property type="match status" value="1"/>
</dbReference>